<dbReference type="PANTHER" id="PTHR43205:SF19">
    <property type="entry name" value="ENOYL REDUCTASE (ER) DOMAIN-CONTAINING PROTEIN"/>
    <property type="match status" value="1"/>
</dbReference>
<dbReference type="GO" id="GO:0008270">
    <property type="term" value="F:zinc ion binding"/>
    <property type="evidence" value="ECO:0007669"/>
    <property type="project" value="InterPro"/>
</dbReference>
<evidence type="ECO:0000313" key="5">
    <source>
        <dbReference type="Proteomes" id="UP000774326"/>
    </source>
</evidence>
<dbReference type="GO" id="GO:0016628">
    <property type="term" value="F:oxidoreductase activity, acting on the CH-CH group of donors, NAD or NADP as acceptor"/>
    <property type="evidence" value="ECO:0007669"/>
    <property type="project" value="InterPro"/>
</dbReference>
<dbReference type="InterPro" id="IPR036291">
    <property type="entry name" value="NAD(P)-bd_dom_sf"/>
</dbReference>
<dbReference type="OrthoDB" id="809632at2759"/>
<name>A0A9P8TKD9_WICPI</name>
<evidence type="ECO:0000313" key="4">
    <source>
        <dbReference type="EMBL" id="KAH3681546.1"/>
    </source>
</evidence>
<protein>
    <recommendedName>
        <fullName evidence="6">Enoyl reductase (ER) domain-containing protein</fullName>
    </recommendedName>
</protein>
<dbReference type="Gene3D" id="3.90.180.10">
    <property type="entry name" value="Medium-chain alcohol dehydrogenases, catalytic domain"/>
    <property type="match status" value="1"/>
</dbReference>
<sequence>MKKHVIEAKQYLLNNYAQFNQPVNLNYSTKDATFKLLHKYYNIADRNLLKEGEILYETIYLSNDPAQKGWFTAATDSYLPPTPLGDPAPAQGIGRVLISKNKKFQAGEFFSGMVGWVSHNIVNPKSISAVIVDISKVSKLSDYLSVFGGTTLTAYLAAFKYSGIHPEDEGKIWLISGAAGGLGSALAQIVSKLFKPKLVLAIAGGSEKARYVESLGPNIKCVDYKSKSYNRDFRNALNGELIDVFVDQVGGSILNRAILHMRPFGRIVQSGAISGYNEVSDKDESFYNYPVVITKRLSIKGFVVLDHATEFSKIIRHLNELTRRGTLDISKFEETVAQATDDQFYKVPDLWNGIFEGVNKGKYITQVSNNNSRSRAVKL</sequence>
<gene>
    <name evidence="4" type="ORF">WICPIJ_007491</name>
</gene>
<dbReference type="Proteomes" id="UP000774326">
    <property type="component" value="Unassembled WGS sequence"/>
</dbReference>
<evidence type="ECO:0000259" key="3">
    <source>
        <dbReference type="Pfam" id="PF16884"/>
    </source>
</evidence>
<dbReference type="PANTHER" id="PTHR43205">
    <property type="entry name" value="PROSTAGLANDIN REDUCTASE"/>
    <property type="match status" value="1"/>
</dbReference>
<dbReference type="InterPro" id="IPR002364">
    <property type="entry name" value="Quin_OxRdtase/zeta-crystal_CS"/>
</dbReference>
<keyword evidence="5" id="KW-1185">Reference proteome</keyword>
<accession>A0A9P8TKD9</accession>
<proteinExistence type="predicted"/>
<dbReference type="CDD" id="cd05288">
    <property type="entry name" value="PGDH"/>
    <property type="match status" value="1"/>
</dbReference>
<evidence type="ECO:0008006" key="6">
    <source>
        <dbReference type="Google" id="ProtNLM"/>
    </source>
</evidence>
<dbReference type="InterPro" id="IPR041694">
    <property type="entry name" value="ADH_N_2"/>
</dbReference>
<dbReference type="Pfam" id="PF16884">
    <property type="entry name" value="ADH_N_2"/>
    <property type="match status" value="1"/>
</dbReference>
<feature type="domain" description="Alcohol dehydrogenase-like C-terminal" evidence="2">
    <location>
        <begin position="181"/>
        <end position="318"/>
    </location>
</feature>
<dbReference type="SUPFAM" id="SSF50129">
    <property type="entry name" value="GroES-like"/>
    <property type="match status" value="1"/>
</dbReference>
<dbReference type="InterPro" id="IPR045010">
    <property type="entry name" value="MDR_fam"/>
</dbReference>
<dbReference type="EMBL" id="JAEUBG010004389">
    <property type="protein sequence ID" value="KAH3681546.1"/>
    <property type="molecule type" value="Genomic_DNA"/>
</dbReference>
<feature type="domain" description="Oxidoreductase N-terminal" evidence="3">
    <location>
        <begin position="48"/>
        <end position="129"/>
    </location>
</feature>
<organism evidence="4 5">
    <name type="scientific">Wickerhamomyces pijperi</name>
    <name type="common">Yeast</name>
    <name type="synonym">Pichia pijperi</name>
    <dbReference type="NCBI Taxonomy" id="599730"/>
    <lineage>
        <taxon>Eukaryota</taxon>
        <taxon>Fungi</taxon>
        <taxon>Dikarya</taxon>
        <taxon>Ascomycota</taxon>
        <taxon>Saccharomycotina</taxon>
        <taxon>Saccharomycetes</taxon>
        <taxon>Phaffomycetales</taxon>
        <taxon>Wickerhamomycetaceae</taxon>
        <taxon>Wickerhamomyces</taxon>
    </lineage>
</organism>
<dbReference type="InterPro" id="IPR011032">
    <property type="entry name" value="GroES-like_sf"/>
</dbReference>
<evidence type="ECO:0000259" key="2">
    <source>
        <dbReference type="Pfam" id="PF00107"/>
    </source>
</evidence>
<dbReference type="SUPFAM" id="SSF51735">
    <property type="entry name" value="NAD(P)-binding Rossmann-fold domains"/>
    <property type="match status" value="1"/>
</dbReference>
<dbReference type="Gene3D" id="3.40.50.720">
    <property type="entry name" value="NAD(P)-binding Rossmann-like Domain"/>
    <property type="match status" value="1"/>
</dbReference>
<evidence type="ECO:0000256" key="1">
    <source>
        <dbReference type="ARBA" id="ARBA00023002"/>
    </source>
</evidence>
<dbReference type="AlphaFoldDB" id="A0A9P8TKD9"/>
<keyword evidence="1" id="KW-0560">Oxidoreductase</keyword>
<dbReference type="Pfam" id="PF00107">
    <property type="entry name" value="ADH_zinc_N"/>
    <property type="match status" value="1"/>
</dbReference>
<reference evidence="4" key="1">
    <citation type="journal article" date="2021" name="Open Biol.">
        <title>Shared evolutionary footprints suggest mitochondrial oxidative damage underlies multiple complex I losses in fungi.</title>
        <authorList>
            <person name="Schikora-Tamarit M.A."/>
            <person name="Marcet-Houben M."/>
            <person name="Nosek J."/>
            <person name="Gabaldon T."/>
        </authorList>
    </citation>
    <scope>NUCLEOTIDE SEQUENCE</scope>
    <source>
        <strain evidence="4">CBS2887</strain>
    </source>
</reference>
<dbReference type="InterPro" id="IPR013149">
    <property type="entry name" value="ADH-like_C"/>
</dbReference>
<comment type="caution">
    <text evidence="4">The sequence shown here is derived from an EMBL/GenBank/DDBJ whole genome shotgun (WGS) entry which is preliminary data.</text>
</comment>
<reference evidence="4" key="2">
    <citation type="submission" date="2021-01" db="EMBL/GenBank/DDBJ databases">
        <authorList>
            <person name="Schikora-Tamarit M.A."/>
        </authorList>
    </citation>
    <scope>NUCLEOTIDE SEQUENCE</scope>
    <source>
        <strain evidence="4">CBS2887</strain>
    </source>
</reference>
<dbReference type="PROSITE" id="PS01162">
    <property type="entry name" value="QOR_ZETA_CRYSTAL"/>
    <property type="match status" value="1"/>
</dbReference>